<sequence length="127" mass="14527">MNKASNRWFIFAQQDLQMAELAYQEGIYNQVCFHSQQCIEKCLKGILANQGKTPPRTHSIVDLFSLIPQDFLFELRGRLSQMDIFYIPTRYPDALPGILDESLPGKEEAEEAIALARLCWQAIKSGF</sequence>
<dbReference type="PROSITE" id="PS50910">
    <property type="entry name" value="HEPN"/>
    <property type="match status" value="1"/>
</dbReference>
<protein>
    <recommendedName>
        <fullName evidence="1">HEPN domain-containing protein</fullName>
    </recommendedName>
</protein>
<keyword evidence="3" id="KW-1185">Reference proteome</keyword>
<organism evidence="2 3">
    <name type="scientific">Atribacter laminatus</name>
    <dbReference type="NCBI Taxonomy" id="2847778"/>
    <lineage>
        <taxon>Bacteria</taxon>
        <taxon>Pseudomonadati</taxon>
        <taxon>Atribacterota</taxon>
        <taxon>Atribacteria</taxon>
        <taxon>Atribacterales</taxon>
        <taxon>Atribacteraceae</taxon>
        <taxon>Atribacter</taxon>
    </lineage>
</organism>
<dbReference type="Proteomes" id="UP000594463">
    <property type="component" value="Chromosome"/>
</dbReference>
<dbReference type="SMART" id="SM00748">
    <property type="entry name" value="HEPN"/>
    <property type="match status" value="1"/>
</dbReference>
<dbReference type="SUPFAM" id="SSF81593">
    <property type="entry name" value="Nucleotidyltransferase substrate binding subunit/domain"/>
    <property type="match status" value="1"/>
</dbReference>
<name>A0A7T1AL20_ATRLM</name>
<dbReference type="EMBL" id="CP065383">
    <property type="protein sequence ID" value="QPM67864.1"/>
    <property type="molecule type" value="Genomic_DNA"/>
</dbReference>
<evidence type="ECO:0000313" key="2">
    <source>
        <dbReference type="EMBL" id="QPM67864.1"/>
    </source>
</evidence>
<gene>
    <name evidence="2" type="ORF">RT761_01077</name>
</gene>
<feature type="domain" description="HEPN" evidence="1">
    <location>
        <begin position="9"/>
        <end position="119"/>
    </location>
</feature>
<dbReference type="Pfam" id="PF05168">
    <property type="entry name" value="HEPN"/>
    <property type="match status" value="1"/>
</dbReference>
<dbReference type="InterPro" id="IPR007842">
    <property type="entry name" value="HEPN_dom"/>
</dbReference>
<accession>A0A7T1AL20</accession>
<dbReference type="Gene3D" id="1.20.120.330">
    <property type="entry name" value="Nucleotidyltransferases domain 2"/>
    <property type="match status" value="1"/>
</dbReference>
<evidence type="ECO:0000259" key="1">
    <source>
        <dbReference type="PROSITE" id="PS50910"/>
    </source>
</evidence>
<evidence type="ECO:0000313" key="3">
    <source>
        <dbReference type="Proteomes" id="UP000594463"/>
    </source>
</evidence>
<dbReference type="AlphaFoldDB" id="A0A7T1AL20"/>
<reference evidence="2 3" key="1">
    <citation type="journal article" date="2021" name="Nat. Commun.">
        <title>Isolation of a member of the candidate phylum Atribacteria reveals a unique cell membrane structure.</title>
        <authorList>
            <person name="Taiki K."/>
            <person name="Nobu M.K."/>
            <person name="Kusada H."/>
            <person name="Meng X.-Y."/>
            <person name="Hosoki N."/>
            <person name="Uematsu K."/>
            <person name="Yoshioka H."/>
            <person name="Kamagata Y."/>
            <person name="Tamaki H."/>
        </authorList>
    </citation>
    <scope>NUCLEOTIDE SEQUENCE [LARGE SCALE GENOMIC DNA]</scope>
    <source>
        <strain evidence="2 3">RT761</strain>
    </source>
</reference>
<dbReference type="RefSeq" id="WP_218113041.1">
    <property type="nucleotide sequence ID" value="NZ_CP065383.1"/>
</dbReference>
<dbReference type="KEGG" id="alam:RT761_01077"/>
<proteinExistence type="predicted"/>